<protein>
    <submittedName>
        <fullName evidence="1">Uncharacterized protein</fullName>
    </submittedName>
</protein>
<reference evidence="1" key="2">
    <citation type="submission" date="2022-06" db="UniProtKB">
        <authorList>
            <consortium name="EnsemblMetazoa"/>
        </authorList>
    </citation>
    <scope>IDENTIFICATION</scope>
    <source>
        <strain evidence="1">DF5081</strain>
    </source>
</reference>
<proteinExistence type="predicted"/>
<evidence type="ECO:0000313" key="1">
    <source>
        <dbReference type="EnsemblMetazoa" id="CJA30754.1"/>
    </source>
</evidence>
<keyword evidence="2" id="KW-1185">Reference proteome</keyword>
<name>A0A8R1EAD7_CAEJA</name>
<sequence>MFDQSISSYPPSLFFLNNQINVNHNKIQNKGAETPQFHLKFIIQLILYYPIPMPSPRICNKIFKGEMEKMNEIKSE</sequence>
<evidence type="ECO:0000313" key="2">
    <source>
        <dbReference type="Proteomes" id="UP000005237"/>
    </source>
</evidence>
<dbReference type="AlphaFoldDB" id="A0A8R1EAD7"/>
<accession>A0A8R1EAD7</accession>
<organism evidence="1 2">
    <name type="scientific">Caenorhabditis japonica</name>
    <dbReference type="NCBI Taxonomy" id="281687"/>
    <lineage>
        <taxon>Eukaryota</taxon>
        <taxon>Metazoa</taxon>
        <taxon>Ecdysozoa</taxon>
        <taxon>Nematoda</taxon>
        <taxon>Chromadorea</taxon>
        <taxon>Rhabditida</taxon>
        <taxon>Rhabditina</taxon>
        <taxon>Rhabditomorpha</taxon>
        <taxon>Rhabditoidea</taxon>
        <taxon>Rhabditidae</taxon>
        <taxon>Peloderinae</taxon>
        <taxon>Caenorhabditis</taxon>
    </lineage>
</organism>
<dbReference type="Proteomes" id="UP000005237">
    <property type="component" value="Unassembled WGS sequence"/>
</dbReference>
<reference evidence="2" key="1">
    <citation type="submission" date="2010-08" db="EMBL/GenBank/DDBJ databases">
        <authorList>
            <consortium name="Caenorhabditis japonica Sequencing Consortium"/>
            <person name="Wilson R.K."/>
        </authorList>
    </citation>
    <scope>NUCLEOTIDE SEQUENCE [LARGE SCALE GENOMIC DNA]</scope>
    <source>
        <strain evidence="2">DF5081</strain>
    </source>
</reference>
<dbReference type="EnsemblMetazoa" id="CJA30754.1">
    <property type="protein sequence ID" value="CJA30754.1"/>
    <property type="gene ID" value="WBGene00206601"/>
</dbReference>